<dbReference type="GO" id="GO:0000993">
    <property type="term" value="F:RNA polymerase II complex binding"/>
    <property type="evidence" value="ECO:0007669"/>
    <property type="project" value="TreeGrafter"/>
</dbReference>
<evidence type="ECO:0000256" key="6">
    <source>
        <dbReference type="ARBA" id="ARBA00071106"/>
    </source>
</evidence>
<name>A0A0T6B5C5_9SCAR</name>
<dbReference type="Proteomes" id="UP000051574">
    <property type="component" value="Unassembled WGS sequence"/>
</dbReference>
<dbReference type="GO" id="GO:0006368">
    <property type="term" value="P:transcription elongation by RNA polymerase II"/>
    <property type="evidence" value="ECO:0007669"/>
    <property type="project" value="InterPro"/>
</dbReference>
<evidence type="ECO:0000256" key="8">
    <source>
        <dbReference type="SAM" id="MobiDB-lite"/>
    </source>
</evidence>
<dbReference type="GO" id="GO:0016593">
    <property type="term" value="C:Cdc73/Paf1 complex"/>
    <property type="evidence" value="ECO:0007669"/>
    <property type="project" value="InterPro"/>
</dbReference>
<proteinExistence type="inferred from homology"/>
<dbReference type="GO" id="GO:0000122">
    <property type="term" value="P:negative regulation of transcription by RNA polymerase II"/>
    <property type="evidence" value="ECO:0007669"/>
    <property type="project" value="UniProtKB-ARBA"/>
</dbReference>
<evidence type="ECO:0000313" key="10">
    <source>
        <dbReference type="EMBL" id="KRT82584.1"/>
    </source>
</evidence>
<evidence type="ECO:0000256" key="7">
    <source>
        <dbReference type="ARBA" id="ARBA00080321"/>
    </source>
</evidence>
<feature type="region of interest" description="Disordered" evidence="8">
    <location>
        <begin position="13"/>
        <end position="45"/>
    </location>
</feature>
<accession>A0A0T6B5C5</accession>
<dbReference type="PANTHER" id="PTHR12466:SF8">
    <property type="entry name" value="PARAFIBROMIN"/>
    <property type="match status" value="1"/>
</dbReference>
<dbReference type="EMBL" id="LJIG01009686">
    <property type="protein sequence ID" value="KRT82584.1"/>
    <property type="molecule type" value="Genomic_DNA"/>
</dbReference>
<keyword evidence="11" id="KW-1185">Reference proteome</keyword>
<keyword evidence="4" id="KW-0539">Nucleus</keyword>
<evidence type="ECO:0000256" key="3">
    <source>
        <dbReference type="ARBA" id="ARBA00023163"/>
    </source>
</evidence>
<gene>
    <name evidence="10" type="ORF">AMK59_3317</name>
</gene>
<evidence type="ECO:0000259" key="9">
    <source>
        <dbReference type="Pfam" id="PF05179"/>
    </source>
</evidence>
<evidence type="ECO:0000256" key="5">
    <source>
        <dbReference type="ARBA" id="ARBA00023306"/>
    </source>
</evidence>
<feature type="domain" description="Cell division control protein 73 C-terminal" evidence="9">
    <location>
        <begin position="47"/>
        <end position="198"/>
    </location>
</feature>
<evidence type="ECO:0000256" key="4">
    <source>
        <dbReference type="ARBA" id="ARBA00023242"/>
    </source>
</evidence>
<dbReference type="GO" id="GO:0032968">
    <property type="term" value="P:positive regulation of transcription elongation by RNA polymerase II"/>
    <property type="evidence" value="ECO:0007669"/>
    <property type="project" value="TreeGrafter"/>
</dbReference>
<evidence type="ECO:0000313" key="11">
    <source>
        <dbReference type="Proteomes" id="UP000051574"/>
    </source>
</evidence>
<keyword evidence="5" id="KW-0131">Cell cycle</keyword>
<feature type="compositionally biased region" description="Low complexity" evidence="8">
    <location>
        <begin position="18"/>
        <end position="36"/>
    </location>
</feature>
<dbReference type="FunFam" id="3.40.50.11990:FF:000001">
    <property type="entry name" value="Cell division cycle 73"/>
    <property type="match status" value="1"/>
</dbReference>
<dbReference type="InterPro" id="IPR031336">
    <property type="entry name" value="CDC73_C"/>
</dbReference>
<dbReference type="AlphaFoldDB" id="A0A0T6B5C5"/>
<dbReference type="Pfam" id="PF05179">
    <property type="entry name" value="CDC73_C"/>
    <property type="match status" value="1"/>
</dbReference>
<comment type="caution">
    <text evidence="10">The sequence shown here is derived from an EMBL/GenBank/DDBJ whole genome shotgun (WGS) entry which is preliminary data.</text>
</comment>
<dbReference type="PANTHER" id="PTHR12466">
    <property type="entry name" value="CDC73 DOMAIN PROTEIN"/>
    <property type="match status" value="1"/>
</dbReference>
<evidence type="ECO:0000256" key="1">
    <source>
        <dbReference type="ARBA" id="ARBA00004123"/>
    </source>
</evidence>
<evidence type="ECO:0000256" key="2">
    <source>
        <dbReference type="ARBA" id="ARBA00010427"/>
    </source>
</evidence>
<dbReference type="OrthoDB" id="6732650at2759"/>
<sequence>MGTYHGMTLKSVTEGSAKARPAQTPQPAAPLPANAARPPPGHTKRVSRTPIIIIPAGTSSLITMHNVKDILQDLKFVSVEQKKAEGARRDNEVLLQRQKNGISVPYRVVDNPAKLSPSDWDRVVAVFVMGPAWQFKGYPWENPVEIFDKICAFHLKYDEMRLDANVARWAVTVIELSRTKRHLDRAALMVFWEKLDRHIVQHKPHLRF</sequence>
<comment type="subcellular location">
    <subcellularLocation>
        <location evidence="1">Nucleus</location>
    </subcellularLocation>
</comment>
<keyword evidence="3" id="KW-0804">Transcription</keyword>
<dbReference type="InterPro" id="IPR007852">
    <property type="entry name" value="Cdc73/Parafibromin"/>
</dbReference>
<comment type="similarity">
    <text evidence="2">Belongs to the CDC73 family.</text>
</comment>
<dbReference type="InterPro" id="IPR038103">
    <property type="entry name" value="CDC73_C_sf"/>
</dbReference>
<organism evidence="10 11">
    <name type="scientific">Oryctes borbonicus</name>
    <dbReference type="NCBI Taxonomy" id="1629725"/>
    <lineage>
        <taxon>Eukaryota</taxon>
        <taxon>Metazoa</taxon>
        <taxon>Ecdysozoa</taxon>
        <taxon>Arthropoda</taxon>
        <taxon>Hexapoda</taxon>
        <taxon>Insecta</taxon>
        <taxon>Pterygota</taxon>
        <taxon>Neoptera</taxon>
        <taxon>Endopterygota</taxon>
        <taxon>Coleoptera</taxon>
        <taxon>Polyphaga</taxon>
        <taxon>Scarabaeiformia</taxon>
        <taxon>Scarabaeidae</taxon>
        <taxon>Dynastinae</taxon>
        <taxon>Oryctes</taxon>
    </lineage>
</organism>
<dbReference type="Gene3D" id="3.40.50.11990">
    <property type="entry name" value="RNA polymerase II accessory factor, Cdc73 C-terminal domain"/>
    <property type="match status" value="1"/>
</dbReference>
<reference evidence="10 11" key="1">
    <citation type="submission" date="2015-09" db="EMBL/GenBank/DDBJ databases">
        <title>Draft genome of the scarab beetle Oryctes borbonicus.</title>
        <authorList>
            <person name="Meyer J.M."/>
            <person name="Markov G.V."/>
            <person name="Baskaran P."/>
            <person name="Herrmann M."/>
            <person name="Sommer R.J."/>
            <person name="Roedelsperger C."/>
        </authorList>
    </citation>
    <scope>NUCLEOTIDE SEQUENCE [LARGE SCALE GENOMIC DNA]</scope>
    <source>
        <strain evidence="10">OB123</strain>
        <tissue evidence="10">Whole animal</tissue>
    </source>
</reference>
<protein>
    <recommendedName>
        <fullName evidence="6">Parafibromin</fullName>
    </recommendedName>
    <alternativeName>
        <fullName evidence="7">Cell division cycle protein 73 homolog</fullName>
    </alternativeName>
</protein>